<dbReference type="EMBL" id="CP029189">
    <property type="protein sequence ID" value="QES59274.1"/>
    <property type="molecule type" value="Genomic_DNA"/>
</dbReference>
<dbReference type="OrthoDB" id="9797252at2"/>
<dbReference type="Pfam" id="PF08242">
    <property type="entry name" value="Methyltransf_12"/>
    <property type="match status" value="1"/>
</dbReference>
<proteinExistence type="predicted"/>
<evidence type="ECO:0000256" key="2">
    <source>
        <dbReference type="ARBA" id="ARBA00022679"/>
    </source>
</evidence>
<feature type="domain" description="Methyltransferase type 12" evidence="3">
    <location>
        <begin position="37"/>
        <end position="129"/>
    </location>
</feature>
<reference evidence="4 5" key="1">
    <citation type="submission" date="2018-05" db="EMBL/GenBank/DDBJ databases">
        <title>Streptomyces venezuelae.</title>
        <authorList>
            <person name="Kim W."/>
            <person name="Lee N."/>
            <person name="Cho B.-K."/>
        </authorList>
    </citation>
    <scope>NUCLEOTIDE SEQUENCE [LARGE SCALE GENOMIC DNA]</scope>
    <source>
        <strain evidence="4 5">ATCC 21018</strain>
    </source>
</reference>
<dbReference type="PANTHER" id="PTHR44942">
    <property type="entry name" value="METHYLTRANSF_11 DOMAIN-CONTAINING PROTEIN"/>
    <property type="match status" value="1"/>
</dbReference>
<organism evidence="4 5">
    <name type="scientific">Streptomyces venezuelae</name>
    <dbReference type="NCBI Taxonomy" id="54571"/>
    <lineage>
        <taxon>Bacteria</taxon>
        <taxon>Bacillati</taxon>
        <taxon>Actinomycetota</taxon>
        <taxon>Actinomycetes</taxon>
        <taxon>Kitasatosporales</taxon>
        <taxon>Streptomycetaceae</taxon>
        <taxon>Streptomyces</taxon>
    </lineage>
</organism>
<gene>
    <name evidence="4" type="ORF">DEJ51_29195</name>
</gene>
<dbReference type="AlphaFoldDB" id="A0A5P2DVT0"/>
<evidence type="ECO:0000313" key="4">
    <source>
        <dbReference type="EMBL" id="QES59274.1"/>
    </source>
</evidence>
<keyword evidence="2 4" id="KW-0808">Transferase</keyword>
<accession>A0A5P2DVT0</accession>
<evidence type="ECO:0000259" key="3">
    <source>
        <dbReference type="Pfam" id="PF08242"/>
    </source>
</evidence>
<dbReference type="SUPFAM" id="SSF53335">
    <property type="entry name" value="S-adenosyl-L-methionine-dependent methyltransferases"/>
    <property type="match status" value="1"/>
</dbReference>
<dbReference type="Gene3D" id="3.40.50.150">
    <property type="entry name" value="Vaccinia Virus protein VP39"/>
    <property type="match status" value="1"/>
</dbReference>
<sequence length="266" mass="29317">MFDSVHHHYARYRPGLPDDVVRLLASELAGAGEPRLLDLGAGTGQVALAMLPTLPPAARIDLVDRDEQMLRTALDELGPRLGTRTATVHAVPVEEFTPSLAGYRADLVTCCRAFHWMDRPAVLALADRVAAPAAPVAIMGDGSLWTHEAAWTAALKGLIQSHLGTDRRAGSTGTYREPARRYEDDLADSAFSEITEHRFPFVRAWTVGEVLGYLRSTSFARPGLFADHARFEEQARVLLERRARDEVLREEGVFTVLLARRPEAAQ</sequence>
<dbReference type="InterPro" id="IPR051052">
    <property type="entry name" value="Diverse_substrate_MTase"/>
</dbReference>
<evidence type="ECO:0000256" key="1">
    <source>
        <dbReference type="ARBA" id="ARBA00022603"/>
    </source>
</evidence>
<protein>
    <submittedName>
        <fullName evidence="4">Methyltransferase</fullName>
    </submittedName>
</protein>
<dbReference type="InterPro" id="IPR029063">
    <property type="entry name" value="SAM-dependent_MTases_sf"/>
</dbReference>
<keyword evidence="1 4" id="KW-0489">Methyltransferase</keyword>
<dbReference type="PANTHER" id="PTHR44942:SF4">
    <property type="entry name" value="METHYLTRANSFERASE TYPE 11 DOMAIN-CONTAINING PROTEIN"/>
    <property type="match status" value="1"/>
</dbReference>
<evidence type="ECO:0000313" key="5">
    <source>
        <dbReference type="Proteomes" id="UP000324101"/>
    </source>
</evidence>
<dbReference type="CDD" id="cd02440">
    <property type="entry name" value="AdoMet_MTases"/>
    <property type="match status" value="1"/>
</dbReference>
<dbReference type="GO" id="GO:0032259">
    <property type="term" value="P:methylation"/>
    <property type="evidence" value="ECO:0007669"/>
    <property type="project" value="UniProtKB-KW"/>
</dbReference>
<dbReference type="Proteomes" id="UP000324101">
    <property type="component" value="Chromosome"/>
</dbReference>
<dbReference type="InterPro" id="IPR013217">
    <property type="entry name" value="Methyltransf_12"/>
</dbReference>
<name>A0A5P2DVT0_STRVZ</name>
<dbReference type="GO" id="GO:0008168">
    <property type="term" value="F:methyltransferase activity"/>
    <property type="evidence" value="ECO:0007669"/>
    <property type="project" value="UniProtKB-KW"/>
</dbReference>